<dbReference type="PROSITE" id="PS00765">
    <property type="entry name" value="P_GLUCOSE_ISOMERASE_1"/>
    <property type="match status" value="1"/>
</dbReference>
<sequence length="473" mass="50284">MSSSKLHLDFTCLTDAGIGGAGIGDADLTRMAERAAAAAKTALSLRESGAVGFLDLPDETAVAERAVAFANGLAPEIDTMVVLGIGGSSLGPHALYSALGRPFDALRPRAEGAPRRLLFPDNIDPVSFAALLELCPPEKTLFNVVTKSGGTAETAAQFLVVFDMLERALGSDRLDKHLVLTTDPEKGTLREVASELSLPTFPIPANVGGRFSVLSAVGLLPAAVAGFDVLGLLEGARRMRDRVTGADATDLRKNPALMLATLLYLHHQERGRPMTVMMSYVDALFDTADWFRQLWAESLGKAFDVDGKQVNVGPTPIAARGATDQHSQLQLYAEGPDDKVFLLLGARDRGTELTMPESRLSGRPAYSYLAGRGMGELLDAELRGTRASLTRRARPSAALTAERVDAQAVGELLLLLEATTAFAGPLYHIDPYDQPGVEEAKRLAYGALGRAGYEDDAKALDALPPPAAAYVFE</sequence>
<evidence type="ECO:0000256" key="5">
    <source>
        <dbReference type="ARBA" id="ARBA00023152"/>
    </source>
</evidence>
<dbReference type="CDD" id="cd05015">
    <property type="entry name" value="SIS_PGI_1"/>
    <property type="match status" value="1"/>
</dbReference>
<keyword evidence="6 8" id="KW-0413">Isomerase</keyword>
<dbReference type="Proteomes" id="UP000001880">
    <property type="component" value="Chromosome"/>
</dbReference>
<dbReference type="GO" id="GO:0004347">
    <property type="term" value="F:glucose-6-phosphate isomerase activity"/>
    <property type="evidence" value="ECO:0007669"/>
    <property type="project" value="UniProtKB-UniRule"/>
</dbReference>
<dbReference type="GO" id="GO:0048029">
    <property type="term" value="F:monosaccharide binding"/>
    <property type="evidence" value="ECO:0007669"/>
    <property type="project" value="TreeGrafter"/>
</dbReference>
<evidence type="ECO:0000313" key="10">
    <source>
        <dbReference type="EMBL" id="ACY14907.1"/>
    </source>
</evidence>
<dbReference type="GO" id="GO:0051156">
    <property type="term" value="P:glucose 6-phosphate metabolic process"/>
    <property type="evidence" value="ECO:0007669"/>
    <property type="project" value="TreeGrafter"/>
</dbReference>
<dbReference type="Gene3D" id="3.40.50.10490">
    <property type="entry name" value="Glucose-6-phosphate isomerase like protein, domain 1"/>
    <property type="match status" value="2"/>
</dbReference>
<dbReference type="InterPro" id="IPR035482">
    <property type="entry name" value="SIS_PGI_2"/>
</dbReference>
<dbReference type="EMBL" id="CP001804">
    <property type="protein sequence ID" value="ACY14907.1"/>
    <property type="molecule type" value="Genomic_DNA"/>
</dbReference>
<dbReference type="UniPathway" id="UPA00138"/>
<comment type="pathway">
    <text evidence="1 8 9">Carbohydrate degradation; glycolysis; D-glyceraldehyde 3-phosphate and glycerone phosphate from D-glucose: step 2/4.</text>
</comment>
<feature type="active site" evidence="8">
    <location>
        <position position="441"/>
    </location>
</feature>
<dbReference type="PROSITE" id="PS51463">
    <property type="entry name" value="P_GLUCOSE_ISOMERASE_3"/>
    <property type="match status" value="1"/>
</dbReference>
<dbReference type="InterPro" id="IPR035476">
    <property type="entry name" value="SIS_PGI_1"/>
</dbReference>
<dbReference type="PANTHER" id="PTHR11469">
    <property type="entry name" value="GLUCOSE-6-PHOSPHATE ISOMERASE"/>
    <property type="match status" value="1"/>
</dbReference>
<reference evidence="10 11" key="1">
    <citation type="journal article" date="2010" name="Stand. Genomic Sci.">
        <title>Complete genome sequence of Haliangium ochraceum type strain (SMP-2).</title>
        <authorList>
            <consortium name="US DOE Joint Genome Institute (JGI-PGF)"/>
            <person name="Ivanova N."/>
            <person name="Daum C."/>
            <person name="Lang E."/>
            <person name="Abt B."/>
            <person name="Kopitz M."/>
            <person name="Saunders E."/>
            <person name="Lapidus A."/>
            <person name="Lucas S."/>
            <person name="Glavina Del Rio T."/>
            <person name="Nolan M."/>
            <person name="Tice H."/>
            <person name="Copeland A."/>
            <person name="Cheng J.F."/>
            <person name="Chen F."/>
            <person name="Bruce D."/>
            <person name="Goodwin L."/>
            <person name="Pitluck S."/>
            <person name="Mavromatis K."/>
            <person name="Pati A."/>
            <person name="Mikhailova N."/>
            <person name="Chen A."/>
            <person name="Palaniappan K."/>
            <person name="Land M."/>
            <person name="Hauser L."/>
            <person name="Chang Y.J."/>
            <person name="Jeffries C.D."/>
            <person name="Detter J.C."/>
            <person name="Brettin T."/>
            <person name="Rohde M."/>
            <person name="Goker M."/>
            <person name="Bristow J."/>
            <person name="Markowitz V."/>
            <person name="Eisen J.A."/>
            <person name="Hugenholtz P."/>
            <person name="Kyrpides N.C."/>
            <person name="Klenk H.P."/>
        </authorList>
    </citation>
    <scope>NUCLEOTIDE SEQUENCE [LARGE SCALE GENOMIC DNA]</scope>
    <source>
        <strain evidence="11">DSM 14365 / CIP 107738 / JCM 11303 / AJ 13395 / SMP-2</strain>
    </source>
</reference>
<dbReference type="PROSITE" id="PS00174">
    <property type="entry name" value="P_GLUCOSE_ISOMERASE_2"/>
    <property type="match status" value="1"/>
</dbReference>
<dbReference type="GO" id="GO:0097367">
    <property type="term" value="F:carbohydrate derivative binding"/>
    <property type="evidence" value="ECO:0007669"/>
    <property type="project" value="InterPro"/>
</dbReference>
<feature type="active site" description="Proton donor" evidence="8">
    <location>
        <position position="297"/>
    </location>
</feature>
<evidence type="ECO:0000256" key="2">
    <source>
        <dbReference type="ARBA" id="ARBA00006604"/>
    </source>
</evidence>
<dbReference type="PRINTS" id="PR00662">
    <property type="entry name" value="G6PISOMERASE"/>
</dbReference>
<evidence type="ECO:0000256" key="6">
    <source>
        <dbReference type="ARBA" id="ARBA00023235"/>
    </source>
</evidence>
<feature type="active site" evidence="8">
    <location>
        <position position="326"/>
    </location>
</feature>
<organism evidence="10 11">
    <name type="scientific">Haliangium ochraceum (strain DSM 14365 / JCM 11303 / SMP-2)</name>
    <dbReference type="NCBI Taxonomy" id="502025"/>
    <lineage>
        <taxon>Bacteria</taxon>
        <taxon>Pseudomonadati</taxon>
        <taxon>Myxococcota</taxon>
        <taxon>Polyangia</taxon>
        <taxon>Haliangiales</taxon>
        <taxon>Kofleriaceae</taxon>
        <taxon>Haliangium</taxon>
    </lineage>
</organism>
<keyword evidence="11" id="KW-1185">Reference proteome</keyword>
<dbReference type="OrthoDB" id="140919at2"/>
<evidence type="ECO:0000256" key="3">
    <source>
        <dbReference type="ARBA" id="ARBA00022432"/>
    </source>
</evidence>
<evidence type="ECO:0000256" key="8">
    <source>
        <dbReference type="HAMAP-Rule" id="MF_00473"/>
    </source>
</evidence>
<protein>
    <recommendedName>
        <fullName evidence="8">Glucose-6-phosphate isomerase</fullName>
        <shortName evidence="8">GPI</shortName>
        <ecNumber evidence="8">5.3.1.9</ecNumber>
    </recommendedName>
    <alternativeName>
        <fullName evidence="8">Phosphoglucose isomerase</fullName>
        <shortName evidence="8">PGI</shortName>
    </alternativeName>
    <alternativeName>
        <fullName evidence="8">Phosphohexose isomerase</fullName>
        <shortName evidence="8">PHI</shortName>
    </alternativeName>
</protein>
<dbReference type="InterPro" id="IPR046348">
    <property type="entry name" value="SIS_dom_sf"/>
</dbReference>
<dbReference type="Pfam" id="PF00342">
    <property type="entry name" value="PGI"/>
    <property type="match status" value="1"/>
</dbReference>
<dbReference type="SUPFAM" id="SSF53697">
    <property type="entry name" value="SIS domain"/>
    <property type="match status" value="1"/>
</dbReference>
<dbReference type="RefSeq" id="WP_012827515.1">
    <property type="nucleotide sequence ID" value="NC_013440.1"/>
</dbReference>
<dbReference type="GO" id="GO:0005829">
    <property type="term" value="C:cytosol"/>
    <property type="evidence" value="ECO:0007669"/>
    <property type="project" value="TreeGrafter"/>
</dbReference>
<evidence type="ECO:0000256" key="4">
    <source>
        <dbReference type="ARBA" id="ARBA00022490"/>
    </source>
</evidence>
<dbReference type="EC" id="5.3.1.9" evidence="8"/>
<dbReference type="GO" id="GO:0006096">
    <property type="term" value="P:glycolytic process"/>
    <property type="evidence" value="ECO:0007669"/>
    <property type="project" value="UniProtKB-UniRule"/>
</dbReference>
<comment type="pathway">
    <text evidence="8">Carbohydrate biosynthesis; gluconeogenesis.</text>
</comment>
<evidence type="ECO:0000256" key="1">
    <source>
        <dbReference type="ARBA" id="ARBA00004926"/>
    </source>
</evidence>
<dbReference type="PANTHER" id="PTHR11469:SF1">
    <property type="entry name" value="GLUCOSE-6-PHOSPHATE ISOMERASE"/>
    <property type="match status" value="1"/>
</dbReference>
<comment type="subcellular location">
    <subcellularLocation>
        <location evidence="8">Cytoplasm</location>
    </subcellularLocation>
</comment>
<accession>D0LJ60</accession>
<dbReference type="InterPro" id="IPR018189">
    <property type="entry name" value="Phosphoglucose_isomerase_CS"/>
</dbReference>
<dbReference type="InterPro" id="IPR001672">
    <property type="entry name" value="G6P_Isomerase"/>
</dbReference>
<comment type="similarity">
    <text evidence="2 8 9">Belongs to the GPI family.</text>
</comment>
<evidence type="ECO:0000313" key="11">
    <source>
        <dbReference type="Proteomes" id="UP000001880"/>
    </source>
</evidence>
<dbReference type="UniPathway" id="UPA00109">
    <property type="reaction ID" value="UER00181"/>
</dbReference>
<dbReference type="AlphaFoldDB" id="D0LJ60"/>
<comment type="function">
    <text evidence="8">Catalyzes the reversible isomerization of glucose-6-phosphate to fructose-6-phosphate.</text>
</comment>
<dbReference type="FunFam" id="3.40.50.10490:FF:000016">
    <property type="entry name" value="Glucose-6-phosphate isomerase"/>
    <property type="match status" value="1"/>
</dbReference>
<dbReference type="GO" id="GO:0006094">
    <property type="term" value="P:gluconeogenesis"/>
    <property type="evidence" value="ECO:0007669"/>
    <property type="project" value="UniProtKB-UniRule"/>
</dbReference>
<dbReference type="HOGENOM" id="CLU_037303_1_0_7"/>
<dbReference type="CDD" id="cd05016">
    <property type="entry name" value="SIS_PGI_2"/>
    <property type="match status" value="1"/>
</dbReference>
<keyword evidence="5 8" id="KW-0324">Glycolysis</keyword>
<dbReference type="KEGG" id="hoh:Hoch_2369"/>
<dbReference type="STRING" id="502025.Hoch_2369"/>
<dbReference type="HAMAP" id="MF_00473">
    <property type="entry name" value="G6P_isomerase"/>
    <property type="match status" value="1"/>
</dbReference>
<name>D0LJ60_HALO1</name>
<proteinExistence type="inferred from homology"/>
<dbReference type="eggNOG" id="COG0166">
    <property type="taxonomic scope" value="Bacteria"/>
</dbReference>
<keyword evidence="4 8" id="KW-0963">Cytoplasm</keyword>
<keyword evidence="3 8" id="KW-0312">Gluconeogenesis</keyword>
<gene>
    <name evidence="8" type="primary">pgi</name>
    <name evidence="10" type="ordered locus">Hoch_2369</name>
</gene>
<comment type="catalytic activity">
    <reaction evidence="7 8 9">
        <text>alpha-D-glucose 6-phosphate = beta-D-fructose 6-phosphate</text>
        <dbReference type="Rhea" id="RHEA:11816"/>
        <dbReference type="ChEBI" id="CHEBI:57634"/>
        <dbReference type="ChEBI" id="CHEBI:58225"/>
        <dbReference type="EC" id="5.3.1.9"/>
    </reaction>
</comment>
<evidence type="ECO:0000256" key="7">
    <source>
        <dbReference type="ARBA" id="ARBA00029321"/>
    </source>
</evidence>
<evidence type="ECO:0000256" key="9">
    <source>
        <dbReference type="RuleBase" id="RU000612"/>
    </source>
</evidence>